<dbReference type="Pfam" id="PF12476">
    <property type="entry name" value="DUF3696"/>
    <property type="match status" value="1"/>
</dbReference>
<dbReference type="PIRSF" id="PIRSF034888">
    <property type="entry name" value="P-loop_UCP034888"/>
    <property type="match status" value="1"/>
</dbReference>
<dbReference type="PANTHER" id="PTHR43581:SF2">
    <property type="entry name" value="EXCINUCLEASE ATPASE SUBUNIT"/>
    <property type="match status" value="1"/>
</dbReference>
<dbReference type="PANTHER" id="PTHR43581">
    <property type="entry name" value="ATP/GTP PHOSPHATASE"/>
    <property type="match status" value="1"/>
</dbReference>
<comment type="caution">
    <text evidence="3">The sequence shown here is derived from an EMBL/GenBank/DDBJ whole genome shotgun (WGS) entry which is preliminary data.</text>
</comment>
<dbReference type="InterPro" id="IPR051396">
    <property type="entry name" value="Bact_Antivir_Def_Nuclease"/>
</dbReference>
<dbReference type="InterPro" id="IPR014592">
    <property type="entry name" value="P-loop_UCP034888"/>
</dbReference>
<sequence>MLQSLNVKNFKAWSDLNIGFGPITGLFGTNSSGKSSIIQFLLLLKQTREATDRTTSLDLNDQYVNLGNFNDIIFSHDEKNELSWELSFSLPEPLSLFSATQRRTRPFIRARELTVSGAVGSGPSGPASRRLSYRLGTDPTFSLSQKKEDSAAFDLRSNGTDFRFIRNSGRAWQIPGPIKSYAYPDQARTYFQNASFLSDLEVAYERQMDDIYYLGPLREHPKREYTWARSRPRDVGIRGEKVIDALLSATVTKERRNLKPKTRLWSFQEMVAHWLKELGLIHDFQVTELAKGSNYWQAKVVVREGGSTALLTDVGFGISQVLPIITLLYFVPEGSTVILEQPEIHLHPLAQANLADLIINVSQNRNVQVIFESHSEHLLLRLQRRIAEEKILSSDVSLYFCDTNKNKSKLSRLEIDEYGQISNWPENFMGDAFGETVAAERARLKRMKSKA</sequence>
<gene>
    <name evidence="3" type="ORF">GCM10008179_13010</name>
</gene>
<dbReference type="Pfam" id="PF13304">
    <property type="entry name" value="AAA_21"/>
    <property type="match status" value="1"/>
</dbReference>
<dbReference type="GO" id="GO:0005524">
    <property type="term" value="F:ATP binding"/>
    <property type="evidence" value="ECO:0007669"/>
    <property type="project" value="InterPro"/>
</dbReference>
<reference evidence="3" key="1">
    <citation type="journal article" date="2014" name="Int. J. Syst. Evol. Microbiol.">
        <title>Complete genome sequence of Corynebacterium casei LMG S-19264T (=DSM 44701T), isolated from a smear-ripened cheese.</title>
        <authorList>
            <consortium name="US DOE Joint Genome Institute (JGI-PGF)"/>
            <person name="Walter F."/>
            <person name="Albersmeier A."/>
            <person name="Kalinowski J."/>
            <person name="Ruckert C."/>
        </authorList>
    </citation>
    <scope>NUCLEOTIDE SEQUENCE</scope>
    <source>
        <strain evidence="3">VKM B-2347</strain>
    </source>
</reference>
<evidence type="ECO:0000259" key="2">
    <source>
        <dbReference type="Pfam" id="PF13304"/>
    </source>
</evidence>
<evidence type="ECO:0000313" key="3">
    <source>
        <dbReference type="EMBL" id="GLK67663.1"/>
    </source>
</evidence>
<dbReference type="SUPFAM" id="SSF52540">
    <property type="entry name" value="P-loop containing nucleoside triphosphate hydrolases"/>
    <property type="match status" value="1"/>
</dbReference>
<feature type="domain" description="DUF3696" evidence="1">
    <location>
        <begin position="393"/>
        <end position="436"/>
    </location>
</feature>
<protein>
    <recommendedName>
        <fullName evidence="5">DUF3696 domain-containing protein</fullName>
    </recommendedName>
</protein>
<dbReference type="EMBL" id="BSFI01000007">
    <property type="protein sequence ID" value="GLK67663.1"/>
    <property type="molecule type" value="Genomic_DNA"/>
</dbReference>
<accession>A0A9W6MV78</accession>
<dbReference type="GO" id="GO:0016887">
    <property type="term" value="F:ATP hydrolysis activity"/>
    <property type="evidence" value="ECO:0007669"/>
    <property type="project" value="InterPro"/>
</dbReference>
<reference evidence="3" key="2">
    <citation type="submission" date="2023-01" db="EMBL/GenBank/DDBJ databases">
        <authorList>
            <person name="Sun Q."/>
            <person name="Evtushenko L."/>
        </authorList>
    </citation>
    <scope>NUCLEOTIDE SEQUENCE</scope>
    <source>
        <strain evidence="3">VKM B-2347</strain>
    </source>
</reference>
<name>A0A9W6MV78_9HYPH</name>
<dbReference type="RefSeq" id="WP_271167917.1">
    <property type="nucleotide sequence ID" value="NZ_BSFI01000007.1"/>
</dbReference>
<evidence type="ECO:0000313" key="4">
    <source>
        <dbReference type="Proteomes" id="UP001143372"/>
    </source>
</evidence>
<dbReference type="InterPro" id="IPR027417">
    <property type="entry name" value="P-loop_NTPase"/>
</dbReference>
<organism evidence="3 4">
    <name type="scientific">Hansschlegelia plantiphila</name>
    <dbReference type="NCBI Taxonomy" id="374655"/>
    <lineage>
        <taxon>Bacteria</taxon>
        <taxon>Pseudomonadati</taxon>
        <taxon>Pseudomonadota</taxon>
        <taxon>Alphaproteobacteria</taxon>
        <taxon>Hyphomicrobiales</taxon>
        <taxon>Methylopilaceae</taxon>
        <taxon>Hansschlegelia</taxon>
    </lineage>
</organism>
<proteinExistence type="predicted"/>
<evidence type="ECO:0000259" key="1">
    <source>
        <dbReference type="Pfam" id="PF12476"/>
    </source>
</evidence>
<dbReference type="Gene3D" id="3.40.50.300">
    <property type="entry name" value="P-loop containing nucleotide triphosphate hydrolases"/>
    <property type="match status" value="2"/>
</dbReference>
<feature type="domain" description="ATPase AAA-type core" evidence="2">
    <location>
        <begin position="23"/>
        <end position="379"/>
    </location>
</feature>
<dbReference type="AlphaFoldDB" id="A0A9W6MV78"/>
<dbReference type="InterPro" id="IPR022532">
    <property type="entry name" value="DUF3696"/>
</dbReference>
<evidence type="ECO:0008006" key="5">
    <source>
        <dbReference type="Google" id="ProtNLM"/>
    </source>
</evidence>
<keyword evidence="4" id="KW-1185">Reference proteome</keyword>
<dbReference type="InterPro" id="IPR003959">
    <property type="entry name" value="ATPase_AAA_core"/>
</dbReference>
<dbReference type="Proteomes" id="UP001143372">
    <property type="component" value="Unassembled WGS sequence"/>
</dbReference>